<dbReference type="PANTHER" id="PTHR11461">
    <property type="entry name" value="SERINE PROTEASE INHIBITOR, SERPIN"/>
    <property type="match status" value="1"/>
</dbReference>
<evidence type="ECO:0000313" key="4">
    <source>
        <dbReference type="Proteomes" id="UP000887577"/>
    </source>
</evidence>
<keyword evidence="2" id="KW-0812">Transmembrane</keyword>
<evidence type="ECO:0000313" key="5">
    <source>
        <dbReference type="WBParaSite" id="PSU_v2.g10538.t1"/>
    </source>
</evidence>
<dbReference type="Proteomes" id="UP000887577">
    <property type="component" value="Unplaced"/>
</dbReference>
<dbReference type="Gene3D" id="3.30.497.10">
    <property type="entry name" value="Antithrombin, subunit I, domain 2"/>
    <property type="match status" value="1"/>
</dbReference>
<dbReference type="InterPro" id="IPR023796">
    <property type="entry name" value="Serpin_dom"/>
</dbReference>
<feature type="transmembrane region" description="Helical" evidence="2">
    <location>
        <begin position="27"/>
        <end position="44"/>
    </location>
</feature>
<dbReference type="PANTHER" id="PTHR11461:SF211">
    <property type="entry name" value="GH10112P-RELATED"/>
    <property type="match status" value="1"/>
</dbReference>
<reference evidence="5" key="1">
    <citation type="submission" date="2022-11" db="UniProtKB">
        <authorList>
            <consortium name="WormBaseParasite"/>
        </authorList>
    </citation>
    <scope>IDENTIFICATION</scope>
</reference>
<organism evidence="4 5">
    <name type="scientific">Panagrolaimus superbus</name>
    <dbReference type="NCBI Taxonomy" id="310955"/>
    <lineage>
        <taxon>Eukaryota</taxon>
        <taxon>Metazoa</taxon>
        <taxon>Ecdysozoa</taxon>
        <taxon>Nematoda</taxon>
        <taxon>Chromadorea</taxon>
        <taxon>Rhabditida</taxon>
        <taxon>Tylenchina</taxon>
        <taxon>Panagrolaimomorpha</taxon>
        <taxon>Panagrolaimoidea</taxon>
        <taxon>Panagrolaimidae</taxon>
        <taxon>Panagrolaimus</taxon>
    </lineage>
</organism>
<dbReference type="GO" id="GO:0005615">
    <property type="term" value="C:extracellular space"/>
    <property type="evidence" value="ECO:0007669"/>
    <property type="project" value="InterPro"/>
</dbReference>
<dbReference type="InterPro" id="IPR000215">
    <property type="entry name" value="Serpin_fam"/>
</dbReference>
<dbReference type="InterPro" id="IPR036186">
    <property type="entry name" value="Serpin_sf"/>
</dbReference>
<protein>
    <submittedName>
        <fullName evidence="5">Serpin domain-containing protein</fullName>
    </submittedName>
</protein>
<proteinExistence type="inferred from homology"/>
<feature type="domain" description="Serpin" evidence="3">
    <location>
        <begin position="8"/>
        <end position="127"/>
    </location>
</feature>
<dbReference type="SUPFAM" id="SSF56574">
    <property type="entry name" value="Serpins"/>
    <property type="match status" value="1"/>
</dbReference>
<name>A0A914XXS5_9BILA</name>
<evidence type="ECO:0000259" key="3">
    <source>
        <dbReference type="Pfam" id="PF00079"/>
    </source>
</evidence>
<dbReference type="WBParaSite" id="PSU_v2.g10538.t1">
    <property type="protein sequence ID" value="PSU_v2.g10538.t1"/>
    <property type="gene ID" value="PSU_v2.g10538"/>
</dbReference>
<keyword evidence="2" id="KW-1133">Transmembrane helix</keyword>
<dbReference type="InterPro" id="IPR042178">
    <property type="entry name" value="Serpin_sf_1"/>
</dbReference>
<dbReference type="Pfam" id="PF00079">
    <property type="entry name" value="Serpin"/>
    <property type="match status" value="1"/>
</dbReference>
<dbReference type="AlphaFoldDB" id="A0A914XXS5"/>
<evidence type="ECO:0000256" key="1">
    <source>
        <dbReference type="ARBA" id="ARBA00009500"/>
    </source>
</evidence>
<comment type="similarity">
    <text evidence="1">Belongs to the serpin family.</text>
</comment>
<sequence length="131" mass="14463">MSQTMIRSQADFALNLLRDGSLNSSTILSPISISIALAMVYLGAKENTAAQIRNTIAKNISEEEIHAHFSSVLTLINSNNLNVTLESANRVYVQNNFKLLDSYIEGIKKHYSGELEEINFNQASAAANVRF</sequence>
<evidence type="ECO:0000256" key="2">
    <source>
        <dbReference type="SAM" id="Phobius"/>
    </source>
</evidence>
<keyword evidence="4" id="KW-1185">Reference proteome</keyword>
<dbReference type="GO" id="GO:0004867">
    <property type="term" value="F:serine-type endopeptidase inhibitor activity"/>
    <property type="evidence" value="ECO:0007669"/>
    <property type="project" value="InterPro"/>
</dbReference>
<keyword evidence="2" id="KW-0472">Membrane</keyword>
<accession>A0A914XXS5</accession>